<feature type="non-terminal residue" evidence="1">
    <location>
        <position position="1"/>
    </location>
</feature>
<dbReference type="AlphaFoldDB" id="A0A9X6Y6S7"/>
<sequence>NRTKPKGQVFINESGDYPTTWNRFRGRLWLARTGNRWEAYISKFLPGTEMDDSERFVVWVDEE</sequence>
<accession>A0A9X6Y6S7</accession>
<proteinExistence type="predicted"/>
<dbReference type="Proteomes" id="UP000220702">
    <property type="component" value="Unassembled WGS sequence"/>
</dbReference>
<evidence type="ECO:0000313" key="2">
    <source>
        <dbReference type="Proteomes" id="UP000220702"/>
    </source>
</evidence>
<dbReference type="EMBL" id="NVNL01000220">
    <property type="protein sequence ID" value="PEA85606.1"/>
    <property type="molecule type" value="Genomic_DNA"/>
</dbReference>
<protein>
    <submittedName>
        <fullName evidence="1">Phage tail protein</fullName>
    </submittedName>
</protein>
<reference evidence="1 2" key="1">
    <citation type="submission" date="2017-09" db="EMBL/GenBank/DDBJ databases">
        <title>Large-scale bioinformatics analysis of Bacillus genomes uncovers conserved roles of natural products in bacterial physiology.</title>
        <authorList>
            <consortium name="Agbiome Team Llc"/>
            <person name="Bleich R.M."/>
            <person name="Grubbs K.J."/>
            <person name="Santa Maria K.C."/>
            <person name="Allen S.E."/>
            <person name="Farag S."/>
            <person name="Shank E.A."/>
            <person name="Bowers A."/>
        </authorList>
    </citation>
    <scope>NUCLEOTIDE SEQUENCE [LARGE SCALE GENOMIC DNA]</scope>
    <source>
        <strain evidence="1 2">AFS089089</strain>
    </source>
</reference>
<gene>
    <name evidence="1" type="ORF">CON71_34845</name>
</gene>
<name>A0A9X6Y6S7_BACTU</name>
<comment type="caution">
    <text evidence="1">The sequence shown here is derived from an EMBL/GenBank/DDBJ whole genome shotgun (WGS) entry which is preliminary data.</text>
</comment>
<feature type="non-terminal residue" evidence="1">
    <location>
        <position position="63"/>
    </location>
</feature>
<organism evidence="1 2">
    <name type="scientific">Bacillus thuringiensis</name>
    <dbReference type="NCBI Taxonomy" id="1428"/>
    <lineage>
        <taxon>Bacteria</taxon>
        <taxon>Bacillati</taxon>
        <taxon>Bacillota</taxon>
        <taxon>Bacilli</taxon>
        <taxon>Bacillales</taxon>
        <taxon>Bacillaceae</taxon>
        <taxon>Bacillus</taxon>
        <taxon>Bacillus cereus group</taxon>
    </lineage>
</organism>
<evidence type="ECO:0000313" key="1">
    <source>
        <dbReference type="EMBL" id="PEA85606.1"/>
    </source>
</evidence>